<evidence type="ECO:0000313" key="3">
    <source>
        <dbReference type="EnsemblPlants" id="cds.novel_model_6720_5bd9a17a"/>
    </source>
</evidence>
<keyword evidence="2" id="KW-1133">Transmembrane helix</keyword>
<organism evidence="3 4">
    <name type="scientific">Cannabis sativa</name>
    <name type="common">Hemp</name>
    <name type="synonym">Marijuana</name>
    <dbReference type="NCBI Taxonomy" id="3483"/>
    <lineage>
        <taxon>Eukaryota</taxon>
        <taxon>Viridiplantae</taxon>
        <taxon>Streptophyta</taxon>
        <taxon>Embryophyta</taxon>
        <taxon>Tracheophyta</taxon>
        <taxon>Spermatophyta</taxon>
        <taxon>Magnoliopsida</taxon>
        <taxon>eudicotyledons</taxon>
        <taxon>Gunneridae</taxon>
        <taxon>Pentapetalae</taxon>
        <taxon>rosids</taxon>
        <taxon>fabids</taxon>
        <taxon>Rosales</taxon>
        <taxon>Cannabaceae</taxon>
        <taxon>Cannabis</taxon>
    </lineage>
</organism>
<dbReference type="OMA" id="DDVFKWQ"/>
<dbReference type="PANTHER" id="PTHR34054">
    <property type="entry name" value="EXPRESSED PROTEIN"/>
    <property type="match status" value="1"/>
</dbReference>
<feature type="transmembrane region" description="Helical" evidence="2">
    <location>
        <begin position="12"/>
        <end position="31"/>
    </location>
</feature>
<feature type="compositionally biased region" description="Basic and acidic residues" evidence="1">
    <location>
        <begin position="125"/>
        <end position="134"/>
    </location>
</feature>
<dbReference type="EMBL" id="UZAU01000789">
    <property type="status" value="NOT_ANNOTATED_CDS"/>
    <property type="molecule type" value="Genomic_DNA"/>
</dbReference>
<proteinExistence type="predicted"/>
<dbReference type="OrthoDB" id="784633at2759"/>
<dbReference type="EnsemblPlants" id="novel_model_6720_5bd9a17a">
    <property type="protein sequence ID" value="cds.novel_model_6720_5bd9a17a"/>
    <property type="gene ID" value="novel_gene_3551_5bd9a17a"/>
</dbReference>
<evidence type="ECO:0000256" key="1">
    <source>
        <dbReference type="SAM" id="MobiDB-lite"/>
    </source>
</evidence>
<accession>A0A803R9J5</accession>
<name>A0A803R9J5_CANSA</name>
<evidence type="ECO:0000313" key="4">
    <source>
        <dbReference type="Proteomes" id="UP000596661"/>
    </source>
</evidence>
<evidence type="ECO:0000256" key="2">
    <source>
        <dbReference type="SAM" id="Phobius"/>
    </source>
</evidence>
<keyword evidence="2" id="KW-0472">Membrane</keyword>
<reference evidence="3" key="1">
    <citation type="submission" date="2021-03" db="UniProtKB">
        <authorList>
            <consortium name="EnsemblPlants"/>
        </authorList>
    </citation>
    <scope>IDENTIFICATION</scope>
</reference>
<sequence>MSGLSKLGATLIVVFILCFLVLIADLVYVIWRRRRFQRRTFSPGESVATTGDDSTYALSSKELLYFFCWNNNRARIEPNITNNRPDPNNNTTTQTALEVDELLRLQELYRQTRLLFTIKEEDFEAGKTDQESKEQSSISITTSADRDDDDDDQGFVRSTLTDDGDSVMSMKVDEATPFSTPCASPLYFTPSPSPSREQLKQFYSNENIGRVEEEGGTFHCSLDMIGV</sequence>
<dbReference type="PANTHER" id="PTHR34054:SF4">
    <property type="entry name" value="PROTEIN, PUTATIVE-RELATED"/>
    <property type="match status" value="1"/>
</dbReference>
<feature type="region of interest" description="Disordered" evidence="1">
    <location>
        <begin position="125"/>
        <end position="163"/>
    </location>
</feature>
<dbReference type="InterPro" id="IPR045884">
    <property type="entry name" value="At5g59350-like"/>
</dbReference>
<dbReference type="Proteomes" id="UP000596661">
    <property type="component" value="Unassembled WGS sequence"/>
</dbReference>
<protein>
    <submittedName>
        <fullName evidence="3">Uncharacterized protein</fullName>
    </submittedName>
</protein>
<dbReference type="Gramene" id="novel_model_6720_5bd9a17a">
    <property type="protein sequence ID" value="cds.novel_model_6720_5bd9a17a"/>
    <property type="gene ID" value="novel_gene_3551_5bd9a17a"/>
</dbReference>
<keyword evidence="2" id="KW-0812">Transmembrane</keyword>
<keyword evidence="4" id="KW-1185">Reference proteome</keyword>
<dbReference type="AlphaFoldDB" id="A0A803R9J5"/>